<evidence type="ECO:0000256" key="1">
    <source>
        <dbReference type="SAM" id="MobiDB-lite"/>
    </source>
</evidence>
<reference evidence="2" key="1">
    <citation type="journal article" date="2011" name="PLoS Biol.">
        <title>Gene gain and loss during evolution of obligate parasitism in the white rust pathogen of Arabidopsis thaliana.</title>
        <authorList>
            <person name="Kemen E."/>
            <person name="Gardiner A."/>
            <person name="Schultz-Larsen T."/>
            <person name="Kemen A.C."/>
            <person name="Balmuth A.L."/>
            <person name="Robert-Seilaniantz A."/>
            <person name="Bailey K."/>
            <person name="Holub E."/>
            <person name="Studholme D.J."/>
            <person name="Maclean D."/>
            <person name="Jones J.D."/>
        </authorList>
    </citation>
    <scope>NUCLEOTIDE SEQUENCE</scope>
</reference>
<name>F0WU84_9STRA</name>
<reference evidence="2" key="2">
    <citation type="submission" date="2011-02" db="EMBL/GenBank/DDBJ databases">
        <authorList>
            <person name="MacLean D."/>
        </authorList>
    </citation>
    <scope>NUCLEOTIDE SEQUENCE</scope>
</reference>
<dbReference type="HOGENOM" id="CLU_1247309_0_0_1"/>
<dbReference type="AlphaFoldDB" id="F0WU84"/>
<proteinExistence type="predicted"/>
<dbReference type="EMBL" id="FR824312">
    <property type="protein sequence ID" value="CCA24962.1"/>
    <property type="molecule type" value="Genomic_DNA"/>
</dbReference>
<feature type="region of interest" description="Disordered" evidence="1">
    <location>
        <begin position="163"/>
        <end position="222"/>
    </location>
</feature>
<accession>F0WU84</accession>
<protein>
    <submittedName>
        <fullName evidence="2">AlNc14C267G9905 protein</fullName>
    </submittedName>
</protein>
<feature type="compositionally biased region" description="Polar residues" evidence="1">
    <location>
        <begin position="176"/>
        <end position="197"/>
    </location>
</feature>
<gene>
    <name evidence="2" type="primary">AlNc14C267G9905</name>
    <name evidence="2" type="ORF">ALNC14_111060</name>
</gene>
<organism evidence="2">
    <name type="scientific">Albugo laibachii Nc14</name>
    <dbReference type="NCBI Taxonomy" id="890382"/>
    <lineage>
        <taxon>Eukaryota</taxon>
        <taxon>Sar</taxon>
        <taxon>Stramenopiles</taxon>
        <taxon>Oomycota</taxon>
        <taxon>Peronosporomycetes</taxon>
        <taxon>Albuginales</taxon>
        <taxon>Albuginaceae</taxon>
        <taxon>Albugo</taxon>
    </lineage>
</organism>
<evidence type="ECO:0000313" key="2">
    <source>
        <dbReference type="EMBL" id="CCA24962.1"/>
    </source>
</evidence>
<sequence>MQHNNCPNLIQNEEILILSVRQLGGELNIEEEAKFIDKLKRTVQEAKTIAEDYSGRRRIKINSRIKKYEENLKPLFRRWKDDQEYLRPVATDLQDTEYQLRDIKDFLYNSEKETAIQETRKLSLYLSAQHFLHYLDDTAATMISRLGRAHDAAKRHFNKAKETVSEAHGCSYPENVGTSSYSRSKLSSNVDPPSWTESDSEFQPLLPKNSVPKYHSVKGSEE</sequence>